<dbReference type="EMBL" id="FOFO01000019">
    <property type="protein sequence ID" value="SEQ18568.1"/>
    <property type="molecule type" value="Genomic_DNA"/>
</dbReference>
<accession>A0A1H9E0U8</accession>
<feature type="transmembrane region" description="Helical" evidence="1">
    <location>
        <begin position="52"/>
        <end position="71"/>
    </location>
</feature>
<keyword evidence="3" id="KW-1185">Reference proteome</keyword>
<evidence type="ECO:0000313" key="2">
    <source>
        <dbReference type="EMBL" id="SEQ18568.1"/>
    </source>
</evidence>
<proteinExistence type="predicted"/>
<dbReference type="AlphaFoldDB" id="A0A1H9E0U8"/>
<reference evidence="2 3" key="1">
    <citation type="submission" date="2016-10" db="EMBL/GenBank/DDBJ databases">
        <authorList>
            <person name="de Groot N.N."/>
        </authorList>
    </citation>
    <scope>NUCLEOTIDE SEQUENCE [LARGE SCALE GENOMIC DNA]</scope>
    <source>
        <strain evidence="2 3">B7-7</strain>
    </source>
</reference>
<feature type="transmembrane region" description="Helical" evidence="1">
    <location>
        <begin position="146"/>
        <end position="171"/>
    </location>
</feature>
<evidence type="ECO:0008006" key="4">
    <source>
        <dbReference type="Google" id="ProtNLM"/>
    </source>
</evidence>
<dbReference type="Proteomes" id="UP000199496">
    <property type="component" value="Unassembled WGS sequence"/>
</dbReference>
<feature type="transmembrane region" description="Helical" evidence="1">
    <location>
        <begin position="114"/>
        <end position="134"/>
    </location>
</feature>
<organism evidence="2 3">
    <name type="scientific">Ectothiorhodospira magna</name>
    <dbReference type="NCBI Taxonomy" id="867345"/>
    <lineage>
        <taxon>Bacteria</taxon>
        <taxon>Pseudomonadati</taxon>
        <taxon>Pseudomonadota</taxon>
        <taxon>Gammaproteobacteria</taxon>
        <taxon>Chromatiales</taxon>
        <taxon>Ectothiorhodospiraceae</taxon>
        <taxon>Ectothiorhodospira</taxon>
    </lineage>
</organism>
<keyword evidence="1" id="KW-0472">Membrane</keyword>
<feature type="transmembrane region" description="Helical" evidence="1">
    <location>
        <begin position="83"/>
        <end position="102"/>
    </location>
</feature>
<name>A0A1H9E0U8_9GAMM</name>
<feature type="transmembrane region" description="Helical" evidence="1">
    <location>
        <begin position="21"/>
        <end position="46"/>
    </location>
</feature>
<protein>
    <recommendedName>
        <fullName evidence="4">Yip1 domain-containing protein</fullName>
    </recommendedName>
</protein>
<evidence type="ECO:0000313" key="3">
    <source>
        <dbReference type="Proteomes" id="UP000199496"/>
    </source>
</evidence>
<gene>
    <name evidence="2" type="ORF">SAMN05421693_11948</name>
</gene>
<dbReference type="RefSeq" id="WP_090207618.1">
    <property type="nucleotide sequence ID" value="NZ_FOFO01000019.1"/>
</dbReference>
<keyword evidence="1" id="KW-1133">Transmembrane helix</keyword>
<keyword evidence="1" id="KW-0812">Transmembrane</keyword>
<sequence>MYALIKPFIQLTLMQKGPEDLPASALLLWLCIIAYLVVGLIVALPFYPFQLAILQTGMDLAMLAGYTALLLSWRGLPARFNQTLTALLGTGVILGLMMLPLVYSLRGAEVPAEIPLYITVGYLVLLGWLLTVYGNILRSALGLQTVAGGVALAVLYLMLAAIAGEMLYTALMPS</sequence>
<dbReference type="STRING" id="867345.SAMN05421693_11948"/>
<dbReference type="OrthoDB" id="6717649at2"/>
<evidence type="ECO:0000256" key="1">
    <source>
        <dbReference type="SAM" id="Phobius"/>
    </source>
</evidence>